<sequence>MKIVIKGTNLQLTDAIKAYAEEKVGHLEHFWDEILEARVELEQSQHHRSGFFRCEINLDVPEKHVMRAESEGPDLYAAIDAAVPKLHEQIEKFKGQRRSTDREYRRYLKSFFAWRPWGNKK</sequence>
<comment type="caution">
    <text evidence="2">The sequence shown here is derived from an EMBL/GenBank/DDBJ whole genome shotgun (WGS) entry which is preliminary data.</text>
</comment>
<evidence type="ECO:0000256" key="1">
    <source>
        <dbReference type="ARBA" id="ARBA00022845"/>
    </source>
</evidence>
<dbReference type="Proteomes" id="UP000176547">
    <property type="component" value="Unassembled WGS sequence"/>
</dbReference>
<dbReference type="PANTHER" id="PTHR33231:SF1">
    <property type="entry name" value="30S RIBOSOMAL PROTEIN"/>
    <property type="match status" value="1"/>
</dbReference>
<accession>A0A1F5NAG7</accession>
<reference evidence="2 3" key="1">
    <citation type="journal article" date="2016" name="Nat. Commun.">
        <title>Thousands of microbial genomes shed light on interconnected biogeochemical processes in an aquifer system.</title>
        <authorList>
            <person name="Anantharaman K."/>
            <person name="Brown C.T."/>
            <person name="Hug L.A."/>
            <person name="Sharon I."/>
            <person name="Castelle C.J."/>
            <person name="Probst A.J."/>
            <person name="Thomas B.C."/>
            <person name="Singh A."/>
            <person name="Wilkins M.J."/>
            <person name="Karaoz U."/>
            <person name="Brodie E.L."/>
            <person name="Williams K.H."/>
            <person name="Hubbard S.S."/>
            <person name="Banfield J.F."/>
        </authorList>
    </citation>
    <scope>NUCLEOTIDE SEQUENCE [LARGE SCALE GENOMIC DNA]</scope>
</reference>
<dbReference type="InterPro" id="IPR036567">
    <property type="entry name" value="RHF-like"/>
</dbReference>
<dbReference type="GO" id="GO:0022627">
    <property type="term" value="C:cytosolic small ribosomal subunit"/>
    <property type="evidence" value="ECO:0007669"/>
    <property type="project" value="TreeGrafter"/>
</dbReference>
<dbReference type="GO" id="GO:0045900">
    <property type="term" value="P:negative regulation of translational elongation"/>
    <property type="evidence" value="ECO:0007669"/>
    <property type="project" value="TreeGrafter"/>
</dbReference>
<dbReference type="NCBIfam" id="TIGR00741">
    <property type="entry name" value="yfiA"/>
    <property type="match status" value="1"/>
</dbReference>
<dbReference type="GO" id="GO:0043024">
    <property type="term" value="F:ribosomal small subunit binding"/>
    <property type="evidence" value="ECO:0007669"/>
    <property type="project" value="TreeGrafter"/>
</dbReference>
<name>A0A1F5NAG7_9BACT</name>
<organism evidence="2 3">
    <name type="scientific">Candidatus Doudnabacteria bacterium RIFCSPHIGHO2_01_52_17</name>
    <dbReference type="NCBI Taxonomy" id="1817820"/>
    <lineage>
        <taxon>Bacteria</taxon>
        <taxon>Candidatus Doudnaibacteriota</taxon>
    </lineage>
</organism>
<dbReference type="PANTHER" id="PTHR33231">
    <property type="entry name" value="30S RIBOSOMAL PROTEIN"/>
    <property type="match status" value="1"/>
</dbReference>
<protein>
    <submittedName>
        <fullName evidence="2">Ribosomal subunit interface protein</fullName>
    </submittedName>
</protein>
<dbReference type="SUPFAM" id="SSF69754">
    <property type="entry name" value="Ribosome binding protein Y (YfiA homologue)"/>
    <property type="match status" value="1"/>
</dbReference>
<evidence type="ECO:0000313" key="3">
    <source>
        <dbReference type="Proteomes" id="UP000176547"/>
    </source>
</evidence>
<keyword evidence="1" id="KW-0810">Translation regulation</keyword>
<dbReference type="AlphaFoldDB" id="A0A1F5NAG7"/>
<dbReference type="InterPro" id="IPR050574">
    <property type="entry name" value="HPF/YfiA_ribosome-assoc"/>
</dbReference>
<dbReference type="EMBL" id="MFEG01000056">
    <property type="protein sequence ID" value="OGE74574.1"/>
    <property type="molecule type" value="Genomic_DNA"/>
</dbReference>
<proteinExistence type="predicted"/>
<dbReference type="Pfam" id="PF02482">
    <property type="entry name" value="Ribosomal_S30AE"/>
    <property type="match status" value="1"/>
</dbReference>
<gene>
    <name evidence="2" type="ORF">A3K06_02290</name>
</gene>
<dbReference type="Gene3D" id="3.30.160.100">
    <property type="entry name" value="Ribosome hibernation promotion factor-like"/>
    <property type="match status" value="1"/>
</dbReference>
<dbReference type="CDD" id="cd00552">
    <property type="entry name" value="RaiA"/>
    <property type="match status" value="1"/>
</dbReference>
<dbReference type="InterPro" id="IPR003489">
    <property type="entry name" value="RHF/RaiA"/>
</dbReference>
<evidence type="ECO:0000313" key="2">
    <source>
        <dbReference type="EMBL" id="OGE74574.1"/>
    </source>
</evidence>